<organism evidence="1 2">
    <name type="scientific">Marinomonas mediterranea (strain ATCC 700492 / JCM 21426 / NBRC 103028 / MMB-1)</name>
    <dbReference type="NCBI Taxonomy" id="717774"/>
    <lineage>
        <taxon>Bacteria</taxon>
        <taxon>Pseudomonadati</taxon>
        <taxon>Pseudomonadota</taxon>
        <taxon>Gammaproteobacteria</taxon>
        <taxon>Oceanospirillales</taxon>
        <taxon>Oceanospirillaceae</taxon>
        <taxon>Marinomonas</taxon>
    </lineage>
</organism>
<dbReference type="GO" id="GO:0006284">
    <property type="term" value="P:base-excision repair"/>
    <property type="evidence" value="ECO:0007669"/>
    <property type="project" value="InterPro"/>
</dbReference>
<dbReference type="Gene3D" id="1.10.340.30">
    <property type="entry name" value="Hypothetical protein, domain 2"/>
    <property type="match status" value="1"/>
</dbReference>
<dbReference type="Pfam" id="PF03352">
    <property type="entry name" value="Adenine_glyco"/>
    <property type="match status" value="1"/>
</dbReference>
<dbReference type="RefSeq" id="WP_013660665.1">
    <property type="nucleotide sequence ID" value="NC_015276.1"/>
</dbReference>
<dbReference type="PANTHER" id="PTHR30037:SF3">
    <property type="entry name" value="BLR0857 PROTEIN"/>
    <property type="match status" value="1"/>
</dbReference>
<dbReference type="PANTHER" id="PTHR30037">
    <property type="entry name" value="DNA-3-METHYLADENINE GLYCOSYLASE 1"/>
    <property type="match status" value="1"/>
</dbReference>
<dbReference type="InterPro" id="IPR011257">
    <property type="entry name" value="DNA_glycosylase"/>
</dbReference>
<dbReference type="InterPro" id="IPR052891">
    <property type="entry name" value="DNA-3mA_glycosylase"/>
</dbReference>
<dbReference type="PATRIC" id="fig|717774.3.peg.1549"/>
<accession>F2JY24</accession>
<dbReference type="SUPFAM" id="SSF48150">
    <property type="entry name" value="DNA-glycosylase"/>
    <property type="match status" value="1"/>
</dbReference>
<evidence type="ECO:0000313" key="1">
    <source>
        <dbReference type="EMBL" id="ADZ90760.1"/>
    </source>
</evidence>
<evidence type="ECO:0000313" key="2">
    <source>
        <dbReference type="Proteomes" id="UP000001062"/>
    </source>
</evidence>
<reference evidence="1 2" key="1">
    <citation type="journal article" date="2012" name="Stand. Genomic Sci.">
        <title>Complete genome sequence of the melanogenic marine bacterium Marinomonas mediterranea type strain (MMB-1(T)).</title>
        <authorList>
            <person name="Lucas-Elio P."/>
            <person name="Goodwin L."/>
            <person name="Woyke T."/>
            <person name="Pitluck S."/>
            <person name="Nolan M."/>
            <person name="Kyrpides N.C."/>
            <person name="Detter J.C."/>
            <person name="Copeland A."/>
            <person name="Teshima H."/>
            <person name="Bruce D."/>
            <person name="Detter C."/>
            <person name="Tapia R."/>
            <person name="Han S."/>
            <person name="Land M.L."/>
            <person name="Ivanova N."/>
            <person name="Mikhailova N."/>
            <person name="Johnston A.W."/>
            <person name="Sanchez-Amat A."/>
        </authorList>
    </citation>
    <scope>NUCLEOTIDE SEQUENCE [LARGE SCALE GENOMIC DNA]</scope>
    <source>
        <strain evidence="2">ATCC 700492 / JCM 21426 / NBRC 103028 / MMB-1</strain>
    </source>
</reference>
<name>F2JY24_MARM1</name>
<dbReference type="KEGG" id="mme:Marme_1493"/>
<dbReference type="eggNOG" id="COG2818">
    <property type="taxonomic scope" value="Bacteria"/>
</dbReference>
<dbReference type="AlphaFoldDB" id="F2JY24"/>
<dbReference type="STRING" id="717774.Marme_1493"/>
<keyword evidence="2" id="KW-1185">Reference proteome</keyword>
<dbReference type="InterPro" id="IPR005019">
    <property type="entry name" value="Adenine_glyco"/>
</dbReference>
<dbReference type="OrthoDB" id="9795156at2"/>
<sequence length="224" mass="25870">MNYEAFENIYERAVTRFTNEETLKEHLFTPLDKNALESISDDRWLSAFSQKVFQSGISWKVVRDKWPNFETVFFNFDIEKMLLIHNEMWEEKAKDTRIIRHLGKVMTIRDNAAMIHEIAKEHGSFSNFVSEWPSSNIVELWQQLKKQGNRLGGNTGPYTLRSMGKDSFLLTKDVEGYLRSNGIIETGRETKSALAAAQSAFNHWHDESGLPYSHISQCIAFGVN</sequence>
<protein>
    <submittedName>
        <fullName evidence="1">Methyladenine glycosylase</fullName>
    </submittedName>
</protein>
<gene>
    <name evidence="1" type="ordered locus">Marme_1493</name>
</gene>
<proteinExistence type="predicted"/>
<dbReference type="Proteomes" id="UP000001062">
    <property type="component" value="Chromosome"/>
</dbReference>
<dbReference type="EMBL" id="CP002583">
    <property type="protein sequence ID" value="ADZ90760.1"/>
    <property type="molecule type" value="Genomic_DNA"/>
</dbReference>
<dbReference type="GO" id="GO:0008725">
    <property type="term" value="F:DNA-3-methyladenine glycosylase activity"/>
    <property type="evidence" value="ECO:0007669"/>
    <property type="project" value="InterPro"/>
</dbReference>
<dbReference type="HOGENOM" id="CLU_1239284_0_0_6"/>